<dbReference type="Proteomes" id="UP001583177">
    <property type="component" value="Unassembled WGS sequence"/>
</dbReference>
<organism evidence="3 4">
    <name type="scientific">Diaporthe australafricana</name>
    <dbReference type="NCBI Taxonomy" id="127596"/>
    <lineage>
        <taxon>Eukaryota</taxon>
        <taxon>Fungi</taxon>
        <taxon>Dikarya</taxon>
        <taxon>Ascomycota</taxon>
        <taxon>Pezizomycotina</taxon>
        <taxon>Sordariomycetes</taxon>
        <taxon>Sordariomycetidae</taxon>
        <taxon>Diaporthales</taxon>
        <taxon>Diaporthaceae</taxon>
        <taxon>Diaporthe</taxon>
    </lineage>
</organism>
<dbReference type="EMBL" id="JAWRVE010000006">
    <property type="protein sequence ID" value="KAL1881353.1"/>
    <property type="molecule type" value="Genomic_DNA"/>
</dbReference>
<accession>A0ABR3Y0G6</accession>
<evidence type="ECO:0000259" key="2">
    <source>
        <dbReference type="Pfam" id="PF03435"/>
    </source>
</evidence>
<dbReference type="PANTHER" id="PTHR48079">
    <property type="entry name" value="PROTEIN YEEZ"/>
    <property type="match status" value="1"/>
</dbReference>
<dbReference type="Pfam" id="PF01370">
    <property type="entry name" value="Epimerase"/>
    <property type="match status" value="1"/>
</dbReference>
<evidence type="ECO:0000259" key="1">
    <source>
        <dbReference type="Pfam" id="PF01370"/>
    </source>
</evidence>
<dbReference type="InterPro" id="IPR001509">
    <property type="entry name" value="Epimerase_deHydtase"/>
</dbReference>
<keyword evidence="4" id="KW-1185">Reference proteome</keyword>
<evidence type="ECO:0000313" key="3">
    <source>
        <dbReference type="EMBL" id="KAL1881353.1"/>
    </source>
</evidence>
<evidence type="ECO:0008006" key="5">
    <source>
        <dbReference type="Google" id="ProtNLM"/>
    </source>
</evidence>
<dbReference type="PANTHER" id="PTHR48079:SF6">
    <property type="entry name" value="NAD(P)-BINDING DOMAIN-CONTAINING PROTEIN-RELATED"/>
    <property type="match status" value="1"/>
</dbReference>
<protein>
    <recommendedName>
        <fullName evidence="5">NAD dependent epimerase/dehydratase family protein</fullName>
    </recommendedName>
</protein>
<gene>
    <name evidence="3" type="ORF">Daus18300_001206</name>
</gene>
<sequence length="385" mass="41198">MASPPAPKILLLGATGYIGGTVLHHLTQSPALARCLPISVLIRGADRADKLKSAYGDQITTVPLTTLDDLDLITRVASEHDIVINAGTGYHPPSAEALVHGLAKRKAVTTGNNNSDEGITVSQWIIHTSGNSNISDNPLAGDRYAEDFWLDDSEPLRTYELMRDKEAREPYLQRTAELAVLDAGARLGVGATSLQSPAIFGPGRGLFSTAEGLVGTIMRFVLDNGYGPRLGDGTARFGFVHVDDLAGLYVRVVEEVVGGGGKGVPSGKGGVVFPCVGMVKVVDIARSCVDAAARKGIFQNREVKEVDLDTVEPYFGGGDLGRFIAAVGWAGHWNTIGTVGQKNLGWKPVHREEAWHDHGHFDSELDAMLDGKRPFRLDKVTGQEK</sequence>
<reference evidence="3 4" key="1">
    <citation type="journal article" date="2024" name="IMA Fungus">
        <title>IMA Genome - F19 : A genome assembly and annotation guide to empower mycologists, including annotated draft genome sequences of Ceratocystis pirilliformis, Diaporthe australafricana, Fusarium ophioides, Paecilomyces lecythidis, and Sporothrix stenoceras.</title>
        <authorList>
            <person name="Aylward J."/>
            <person name="Wilson A.M."/>
            <person name="Visagie C.M."/>
            <person name="Spraker J."/>
            <person name="Barnes I."/>
            <person name="Buitendag C."/>
            <person name="Ceriani C."/>
            <person name="Del Mar Angel L."/>
            <person name="du Plessis D."/>
            <person name="Fuchs T."/>
            <person name="Gasser K."/>
            <person name="Kramer D."/>
            <person name="Li W."/>
            <person name="Munsamy K."/>
            <person name="Piso A."/>
            <person name="Price J.L."/>
            <person name="Sonnekus B."/>
            <person name="Thomas C."/>
            <person name="van der Nest A."/>
            <person name="van Dijk A."/>
            <person name="van Heerden A."/>
            <person name="van Vuuren N."/>
            <person name="Yilmaz N."/>
            <person name="Duong T.A."/>
            <person name="van der Merwe N.A."/>
            <person name="Wingfield M.J."/>
            <person name="Wingfield B.D."/>
        </authorList>
    </citation>
    <scope>NUCLEOTIDE SEQUENCE [LARGE SCALE GENOMIC DNA]</scope>
    <source>
        <strain evidence="3 4">CMW 18300</strain>
    </source>
</reference>
<dbReference type="InterPro" id="IPR036291">
    <property type="entry name" value="NAD(P)-bd_dom_sf"/>
</dbReference>
<comment type="caution">
    <text evidence="3">The sequence shown here is derived from an EMBL/GenBank/DDBJ whole genome shotgun (WGS) entry which is preliminary data.</text>
</comment>
<name>A0ABR3Y0G6_9PEZI</name>
<dbReference type="Pfam" id="PF03435">
    <property type="entry name" value="Sacchrp_dh_NADP"/>
    <property type="match status" value="1"/>
</dbReference>
<dbReference type="Gene3D" id="3.40.50.720">
    <property type="entry name" value="NAD(P)-binding Rossmann-like Domain"/>
    <property type="match status" value="2"/>
</dbReference>
<feature type="domain" description="Saccharopine dehydrogenase NADP binding" evidence="2">
    <location>
        <begin position="9"/>
        <end position="91"/>
    </location>
</feature>
<dbReference type="SUPFAM" id="SSF51735">
    <property type="entry name" value="NAD(P)-binding Rossmann-fold domains"/>
    <property type="match status" value="1"/>
</dbReference>
<dbReference type="InterPro" id="IPR005097">
    <property type="entry name" value="Sacchrp_dh_NADP-bd"/>
</dbReference>
<dbReference type="InterPro" id="IPR051783">
    <property type="entry name" value="NAD(P)-dependent_oxidoreduct"/>
</dbReference>
<feature type="domain" description="NAD-dependent epimerase/dehydratase" evidence="1">
    <location>
        <begin position="166"/>
        <end position="258"/>
    </location>
</feature>
<proteinExistence type="predicted"/>
<evidence type="ECO:0000313" key="4">
    <source>
        <dbReference type="Proteomes" id="UP001583177"/>
    </source>
</evidence>